<keyword evidence="3" id="KW-0443">Lipid metabolism</keyword>
<feature type="transmembrane region" description="Helical" evidence="4">
    <location>
        <begin position="545"/>
        <end position="566"/>
    </location>
</feature>
<comment type="function">
    <text evidence="3">Catalyzes the condensation of acetyl-CoA with acetoacetyl-CoA to form HMG-CoA.</text>
</comment>
<dbReference type="Pfam" id="PF08540">
    <property type="entry name" value="HMG_CoA_synt_C"/>
    <property type="match status" value="1"/>
</dbReference>
<evidence type="ECO:0000313" key="7">
    <source>
        <dbReference type="EMBL" id="CAG5094209.1"/>
    </source>
</evidence>
<dbReference type="NCBIfam" id="TIGR01833">
    <property type="entry name" value="HMG-CoA-S_euk"/>
    <property type="match status" value="1"/>
</dbReference>
<keyword evidence="3" id="KW-0752">Steroid biosynthesis</keyword>
<dbReference type="PANTHER" id="PTHR43323:SF2">
    <property type="entry name" value="HYDROXYMETHYLGLUTARYL-COA SYNTHASE"/>
    <property type="match status" value="1"/>
</dbReference>
<reference evidence="7 8" key="1">
    <citation type="submission" date="2021-04" db="EMBL/GenBank/DDBJ databases">
        <authorList>
            <person name="Bliznina A."/>
        </authorList>
    </citation>
    <scope>NUCLEOTIDE SEQUENCE [LARGE SCALE GENOMIC DNA]</scope>
</reference>
<feature type="domain" description="Hydroxymethylglutaryl-coenzyme A synthase N-terminal" evidence="5">
    <location>
        <begin position="8"/>
        <end position="179"/>
    </location>
</feature>
<keyword evidence="3" id="KW-0753">Steroid metabolism</keyword>
<dbReference type="InterPro" id="IPR013746">
    <property type="entry name" value="HMG_CoA_synt_C_dom"/>
</dbReference>
<dbReference type="EC" id="2.3.3.10" evidence="3"/>
<dbReference type="Pfam" id="PF06127">
    <property type="entry name" value="Mpo1-like"/>
    <property type="match status" value="1"/>
</dbReference>
<keyword evidence="8" id="KW-1185">Reference proteome</keyword>
<accession>A0ABN7S6M5</accession>
<dbReference type="InterPro" id="IPR013528">
    <property type="entry name" value="HMG_CoA_synth_N"/>
</dbReference>
<evidence type="ECO:0000256" key="1">
    <source>
        <dbReference type="ARBA" id="ARBA00007061"/>
    </source>
</evidence>
<feature type="transmembrane region" description="Helical" evidence="4">
    <location>
        <begin position="467"/>
        <end position="486"/>
    </location>
</feature>
<dbReference type="InterPro" id="IPR009305">
    <property type="entry name" value="Mpo1-like"/>
</dbReference>
<evidence type="ECO:0000259" key="5">
    <source>
        <dbReference type="Pfam" id="PF01154"/>
    </source>
</evidence>
<keyword evidence="2 3" id="KW-0808">Transferase</keyword>
<keyword evidence="3" id="KW-1207">Sterol metabolism</keyword>
<dbReference type="InterPro" id="IPR016039">
    <property type="entry name" value="Thiolase-like"/>
</dbReference>
<keyword evidence="3" id="KW-0756">Sterol biosynthesis</keyword>
<dbReference type="Pfam" id="PF01154">
    <property type="entry name" value="HMG_CoA_synt_N"/>
    <property type="match status" value="1"/>
</dbReference>
<name>A0ABN7S6M5_OIKDI</name>
<evidence type="ECO:0000256" key="3">
    <source>
        <dbReference type="RuleBase" id="RU364071"/>
    </source>
</evidence>
<evidence type="ECO:0000256" key="2">
    <source>
        <dbReference type="ARBA" id="ARBA00022679"/>
    </source>
</evidence>
<dbReference type="Gene3D" id="3.40.47.10">
    <property type="match status" value="1"/>
</dbReference>
<comment type="similarity">
    <text evidence="1 3">Belongs to the thiolase-like superfamily. HMG-CoA synthase family.</text>
</comment>
<dbReference type="Proteomes" id="UP001158576">
    <property type="component" value="Chromosome XSR"/>
</dbReference>
<keyword evidence="4" id="KW-0812">Transmembrane</keyword>
<gene>
    <name evidence="7" type="ORF">OKIOD_LOCUS4907</name>
</gene>
<protein>
    <recommendedName>
        <fullName evidence="3">Hydroxymethylglutaryl-CoA synthase</fullName>
        <shortName evidence="3">HMG-CoA synthase</shortName>
        <ecNumber evidence="3">2.3.3.10</ecNumber>
    </recommendedName>
    <alternativeName>
        <fullName evidence="3">3-hydroxy-3-methylglutaryl coenzyme A synthase</fullName>
    </alternativeName>
</protein>
<comment type="catalytic activity">
    <reaction evidence="3">
        <text>acetoacetyl-CoA + acetyl-CoA + H2O = (3S)-3-hydroxy-3-methylglutaryl-CoA + CoA + H(+)</text>
        <dbReference type="Rhea" id="RHEA:10188"/>
        <dbReference type="ChEBI" id="CHEBI:15377"/>
        <dbReference type="ChEBI" id="CHEBI:15378"/>
        <dbReference type="ChEBI" id="CHEBI:43074"/>
        <dbReference type="ChEBI" id="CHEBI:57286"/>
        <dbReference type="ChEBI" id="CHEBI:57287"/>
        <dbReference type="ChEBI" id="CHEBI:57288"/>
        <dbReference type="EC" id="2.3.3.10"/>
    </reaction>
</comment>
<evidence type="ECO:0000256" key="4">
    <source>
        <dbReference type="SAM" id="Phobius"/>
    </source>
</evidence>
<feature type="domain" description="Hydroxymethylglutaryl-coenzyme A synthase C-terminal" evidence="6">
    <location>
        <begin position="185"/>
        <end position="444"/>
    </location>
</feature>
<dbReference type="EMBL" id="OU015569">
    <property type="protein sequence ID" value="CAG5094209.1"/>
    <property type="molecule type" value="Genomic_DNA"/>
</dbReference>
<dbReference type="PANTHER" id="PTHR43323">
    <property type="entry name" value="3-HYDROXY-3-METHYLGLUTARYL COENZYME A SYNTHASE"/>
    <property type="match status" value="1"/>
</dbReference>
<organism evidence="7 8">
    <name type="scientific">Oikopleura dioica</name>
    <name type="common">Tunicate</name>
    <dbReference type="NCBI Taxonomy" id="34765"/>
    <lineage>
        <taxon>Eukaryota</taxon>
        <taxon>Metazoa</taxon>
        <taxon>Chordata</taxon>
        <taxon>Tunicata</taxon>
        <taxon>Appendicularia</taxon>
        <taxon>Copelata</taxon>
        <taxon>Oikopleuridae</taxon>
        <taxon>Oikopleura</taxon>
    </lineage>
</organism>
<dbReference type="SUPFAM" id="SSF53901">
    <property type="entry name" value="Thiolase-like"/>
    <property type="match status" value="2"/>
</dbReference>
<feature type="transmembrane region" description="Helical" evidence="4">
    <location>
        <begin position="507"/>
        <end position="533"/>
    </location>
</feature>
<dbReference type="InterPro" id="IPR010122">
    <property type="entry name" value="HMG_CoA_synthase_euk"/>
</dbReference>
<evidence type="ECO:0000313" key="8">
    <source>
        <dbReference type="Proteomes" id="UP001158576"/>
    </source>
</evidence>
<sequence>MSRSQNANQVGILAAEVYFPRHFVDQKELEKFDGVSEGKYTIGLGQERMGIVSDREDVNSIALTVLDKLIKSYDLDLKNVGRLEVGTETMVDKSKSVKSYLMQRFEEAENFDLEGVDNKNACYGGTAALFNTVNWVESSAWDGRYGIVVMADIAIYGKGAARPTGGVGAVALLIGPDAPLEIKPVKQHYMRHTYDFYKPDLTSEYPVVDGPLSITCYFEALDKCYSGWRQKTKKNSSFSFLENLDYFCFHAPFAKLVEKSFARLLFGDLQCCPEQLQSKIGKEAFEQLEKYRNVSSSDSLKDKTLEKTLTTVAKPLFKTMCLPSLKISKNVGNMYTPSLYGCILSLLSTGKLTGGEKLGCFSYGSGLSATFYTIQVHAGDKLQKLNNITGLIDERLNARTQISCPELVDFASKREAANKVSSESLKNAAFSPSGPVDSLESGTIVKMGIVDFYSGYGAYHHNVVNKWIHIVCIPLILYSICGLFEYCKVEIADRQVNVSLIIMSFWYVYYMILHAFAGFITASVSLIVHFYYILPLVQKGDENTFYFLLAVQIFGWVAQFVGHGVFEGRKPALMDNILQAFSAPLFVTMEILFMFGYSPELEAACEQEVLRKMPKKK</sequence>
<keyword evidence="4" id="KW-0472">Membrane</keyword>
<dbReference type="CDD" id="cd00827">
    <property type="entry name" value="init_cond_enzymes"/>
    <property type="match status" value="1"/>
</dbReference>
<comment type="pathway">
    <text evidence="3">Metabolic intermediate biosynthesis; (R)-mevalonate biosynthesis; (R)-mevalonate from acetyl-CoA: step 2/3.</text>
</comment>
<keyword evidence="4" id="KW-1133">Transmembrane helix</keyword>
<proteinExistence type="inferred from homology"/>
<keyword evidence="3" id="KW-0444">Lipid biosynthesis</keyword>
<evidence type="ECO:0000259" key="6">
    <source>
        <dbReference type="Pfam" id="PF08540"/>
    </source>
</evidence>